<keyword evidence="3" id="KW-1185">Reference proteome</keyword>
<evidence type="ECO:0000313" key="3">
    <source>
        <dbReference type="Proteomes" id="UP000574317"/>
    </source>
</evidence>
<dbReference type="EMBL" id="JAAOAO010000550">
    <property type="protein sequence ID" value="KAF5537022.1"/>
    <property type="molecule type" value="Genomic_DNA"/>
</dbReference>
<evidence type="ECO:0000313" key="2">
    <source>
        <dbReference type="EMBL" id="KAF5537022.1"/>
    </source>
</evidence>
<reference evidence="2 3" key="1">
    <citation type="submission" date="2020-05" db="EMBL/GenBank/DDBJ databases">
        <title>Identification and distribution of gene clusters putatively required for synthesis of sphingolipid metabolism inhibitors in phylogenetically diverse species of the filamentous fungus Fusarium.</title>
        <authorList>
            <person name="Kim H.-S."/>
            <person name="Busman M."/>
            <person name="Brown D.W."/>
            <person name="Divon H."/>
            <person name="Uhlig S."/>
            <person name="Proctor R.H."/>
        </authorList>
    </citation>
    <scope>NUCLEOTIDE SEQUENCE [LARGE SCALE GENOMIC DNA]</scope>
    <source>
        <strain evidence="2 3">NRRL 25196</strain>
    </source>
</reference>
<feature type="compositionally biased region" description="Polar residues" evidence="1">
    <location>
        <begin position="131"/>
        <end position="156"/>
    </location>
</feature>
<sequence>MASSSTQKIFHHSSIDYVKIGPRRAYIKAFFLHLGLWNEEKVKMFREFSEEKACQLVYGAGHDQVNQTFFEYAVDQILWFKILKEGNALDQGHDWPWTPDALPDKTDVTTDGPSGYYKCWLRYNLQSNAPTSHQGTAGASSNDSNVSETAPVQQTPEPAFEGQARLPLAEQQSHDTDSSLWAPKPPANNSVDISRVATAFADINLGIGEEWKEEEWKIGYACATYNNEVIEEETQRSHVNHNKFLDATAKAEGAGCPPDGWQNFLHEEDSDIEPIIPVGAMIPVRHDFGVNNDFKFEVPMAPGPEYLQDINGGALYAIVQDQALIDQDILWLRVPATWLKVAEWAAGVYYGRPHRLTDFLRYRQEQDLMEVFPLPLDDVMSYVNKRWKGMMANPVGSAVDAQSQREELDVWSPQLQAILCQPWRYASQMATTWVMREGVKIAKRRLGVAEYIWAAFNPEDAYRWGRDVFDTIDIYANNIGFEGQS</sequence>
<accession>A0A8H5MQN2</accession>
<name>A0A8H5MQN2_9HYPO</name>
<protein>
    <submittedName>
        <fullName evidence="2">Uncharacterized protein</fullName>
    </submittedName>
</protein>
<proteinExistence type="predicted"/>
<feature type="region of interest" description="Disordered" evidence="1">
    <location>
        <begin position="131"/>
        <end position="159"/>
    </location>
</feature>
<evidence type="ECO:0000256" key="1">
    <source>
        <dbReference type="SAM" id="MobiDB-lite"/>
    </source>
</evidence>
<gene>
    <name evidence="2" type="ORF">FNAPI_11529</name>
</gene>
<dbReference type="AlphaFoldDB" id="A0A8H5MQN2"/>
<comment type="caution">
    <text evidence="2">The sequence shown here is derived from an EMBL/GenBank/DDBJ whole genome shotgun (WGS) entry which is preliminary data.</text>
</comment>
<organism evidence="2 3">
    <name type="scientific">Fusarium napiforme</name>
    <dbReference type="NCBI Taxonomy" id="42672"/>
    <lineage>
        <taxon>Eukaryota</taxon>
        <taxon>Fungi</taxon>
        <taxon>Dikarya</taxon>
        <taxon>Ascomycota</taxon>
        <taxon>Pezizomycotina</taxon>
        <taxon>Sordariomycetes</taxon>
        <taxon>Hypocreomycetidae</taxon>
        <taxon>Hypocreales</taxon>
        <taxon>Nectriaceae</taxon>
        <taxon>Fusarium</taxon>
        <taxon>Fusarium fujikuroi species complex</taxon>
    </lineage>
</organism>
<dbReference type="Proteomes" id="UP000574317">
    <property type="component" value="Unassembled WGS sequence"/>
</dbReference>